<dbReference type="Proteomes" id="UP000050509">
    <property type="component" value="Unassembled WGS sequence"/>
</dbReference>
<protein>
    <submittedName>
        <fullName evidence="1">Uncharacterized protein</fullName>
    </submittedName>
</protein>
<comment type="caution">
    <text evidence="1">The sequence shown here is derived from an EMBL/GenBank/DDBJ whole genome shotgun (WGS) entry which is preliminary data.</text>
</comment>
<organism evidence="1 2">
    <name type="scientific">Kouleothrix aurantiaca</name>
    <dbReference type="NCBI Taxonomy" id="186479"/>
    <lineage>
        <taxon>Bacteria</taxon>
        <taxon>Bacillati</taxon>
        <taxon>Chloroflexota</taxon>
        <taxon>Chloroflexia</taxon>
        <taxon>Chloroflexales</taxon>
        <taxon>Roseiflexineae</taxon>
        <taxon>Roseiflexaceae</taxon>
        <taxon>Kouleothrix</taxon>
    </lineage>
</organism>
<accession>A0A0P9ETW2</accession>
<sequence>DPGDPGDEFRRAAGERRDGILTTGLGIDAALANVDTKDAPTVAAALASTPATVIGQRDISADVAALRAALEAEAGRVADAALGADKLGNSNLDLTT</sequence>
<evidence type="ECO:0000313" key="2">
    <source>
        <dbReference type="Proteomes" id="UP000050509"/>
    </source>
</evidence>
<reference evidence="1 2" key="1">
    <citation type="submission" date="2015-09" db="EMBL/GenBank/DDBJ databases">
        <title>Draft genome sequence of Kouleothrix aurantiaca JCM 19913.</title>
        <authorList>
            <person name="Hemp J."/>
        </authorList>
    </citation>
    <scope>NUCLEOTIDE SEQUENCE [LARGE SCALE GENOMIC DNA]</scope>
    <source>
        <strain evidence="1 2">COM-B</strain>
    </source>
</reference>
<evidence type="ECO:0000313" key="1">
    <source>
        <dbReference type="EMBL" id="KPV47584.1"/>
    </source>
</evidence>
<dbReference type="AlphaFoldDB" id="A0A0P9ETW2"/>
<gene>
    <name evidence="1" type="ORF">SE17_42235</name>
</gene>
<dbReference type="EMBL" id="LJCR01003359">
    <property type="protein sequence ID" value="KPV47584.1"/>
    <property type="molecule type" value="Genomic_DNA"/>
</dbReference>
<name>A0A0P9ETW2_9CHLR</name>
<feature type="non-terminal residue" evidence="1">
    <location>
        <position position="1"/>
    </location>
</feature>
<keyword evidence="2" id="KW-1185">Reference proteome</keyword>
<proteinExistence type="predicted"/>